<gene>
    <name evidence="1" type="ORF">FIBSPDRAFT_1048202</name>
</gene>
<accession>A0A166E0I1</accession>
<dbReference type="AlphaFoldDB" id="A0A166E0I1"/>
<reference evidence="1 2" key="1">
    <citation type="journal article" date="2016" name="Mol. Biol. Evol.">
        <title>Comparative Genomics of Early-Diverging Mushroom-Forming Fungi Provides Insights into the Origins of Lignocellulose Decay Capabilities.</title>
        <authorList>
            <person name="Nagy L.G."/>
            <person name="Riley R."/>
            <person name="Tritt A."/>
            <person name="Adam C."/>
            <person name="Daum C."/>
            <person name="Floudas D."/>
            <person name="Sun H."/>
            <person name="Yadav J.S."/>
            <person name="Pangilinan J."/>
            <person name="Larsson K.H."/>
            <person name="Matsuura K."/>
            <person name="Barry K."/>
            <person name="Labutti K."/>
            <person name="Kuo R."/>
            <person name="Ohm R.A."/>
            <person name="Bhattacharya S.S."/>
            <person name="Shirouzu T."/>
            <person name="Yoshinaga Y."/>
            <person name="Martin F.M."/>
            <person name="Grigoriev I.V."/>
            <person name="Hibbett D.S."/>
        </authorList>
    </citation>
    <scope>NUCLEOTIDE SEQUENCE [LARGE SCALE GENOMIC DNA]</scope>
    <source>
        <strain evidence="1 2">CBS 109695</strain>
    </source>
</reference>
<evidence type="ECO:0000313" key="1">
    <source>
        <dbReference type="EMBL" id="KZP15264.1"/>
    </source>
</evidence>
<name>A0A166E0I1_9AGAM</name>
<keyword evidence="2" id="KW-1185">Reference proteome</keyword>
<proteinExistence type="predicted"/>
<sequence>MEQTFTQASVWGEELPKAFSAALDVYVASGYILKIHYAITTITLGKQLPLLRRGRLEDETAEKLLAPMVENRLRL</sequence>
<evidence type="ECO:0000313" key="2">
    <source>
        <dbReference type="Proteomes" id="UP000076532"/>
    </source>
</evidence>
<dbReference type="Proteomes" id="UP000076532">
    <property type="component" value="Unassembled WGS sequence"/>
</dbReference>
<organism evidence="1 2">
    <name type="scientific">Athelia psychrophila</name>
    <dbReference type="NCBI Taxonomy" id="1759441"/>
    <lineage>
        <taxon>Eukaryota</taxon>
        <taxon>Fungi</taxon>
        <taxon>Dikarya</taxon>
        <taxon>Basidiomycota</taxon>
        <taxon>Agaricomycotina</taxon>
        <taxon>Agaricomycetes</taxon>
        <taxon>Agaricomycetidae</taxon>
        <taxon>Atheliales</taxon>
        <taxon>Atheliaceae</taxon>
        <taxon>Athelia</taxon>
    </lineage>
</organism>
<protein>
    <submittedName>
        <fullName evidence="1">Uncharacterized protein</fullName>
    </submittedName>
</protein>
<dbReference type="EMBL" id="KV417606">
    <property type="protein sequence ID" value="KZP15264.1"/>
    <property type="molecule type" value="Genomic_DNA"/>
</dbReference>